<dbReference type="STRING" id="336963.C4JZ92"/>
<evidence type="ECO:0008006" key="3">
    <source>
        <dbReference type="Google" id="ProtNLM"/>
    </source>
</evidence>
<sequence length="348" mass="38820">MEPLLGYMPTTTTYPFTFCNIAMSSIAKPLVDQGPDFSAFQRLVRSLFPGAQAQNIRMLEGSVYPIHFLQMSNGLELVLKTRPISATPILRNERYLLETEATVLSLLWQRGIDGIPQPLKVDIPHYPPRTGYLLRNSIKGVALSEISFPLTSDDRKSIDRQLGAVVRSIGRQTASQFGLVHSVASGVGWRTWKQAFLSLFDSLMWDSENAFISLPYPEIRQHAIRLSAALDDVVVPHLVVVDIGKPSHIILDPNTKQVSGIVDFTSALWGDPLMADVFGSPSPEFLHGFGSDLMDVKSAPIRLLLYSCYRSVLKIARQYYRNREGDEELAARRVLTAQLATLSTLEYP</sequence>
<organism evidence="1 2">
    <name type="scientific">Uncinocarpus reesii (strain UAMH 1704)</name>
    <dbReference type="NCBI Taxonomy" id="336963"/>
    <lineage>
        <taxon>Eukaryota</taxon>
        <taxon>Fungi</taxon>
        <taxon>Dikarya</taxon>
        <taxon>Ascomycota</taxon>
        <taxon>Pezizomycotina</taxon>
        <taxon>Eurotiomycetes</taxon>
        <taxon>Eurotiomycetidae</taxon>
        <taxon>Onygenales</taxon>
        <taxon>Onygenaceae</taxon>
        <taxon>Uncinocarpus</taxon>
    </lineage>
</organism>
<dbReference type="KEGG" id="ure:UREG_07493"/>
<dbReference type="Gene3D" id="3.90.1200.10">
    <property type="match status" value="1"/>
</dbReference>
<name>C4JZ92_UNCRE</name>
<dbReference type="OMA" id="RMFWGDP"/>
<dbReference type="RefSeq" id="XP_002582720.1">
    <property type="nucleotide sequence ID" value="XM_002582674.1"/>
</dbReference>
<dbReference type="VEuPathDB" id="FungiDB:UREG_07493"/>
<keyword evidence="2" id="KW-1185">Reference proteome</keyword>
<dbReference type="AlphaFoldDB" id="C4JZ92"/>
<accession>C4JZ92</accession>
<dbReference type="eggNOG" id="ENOG502S1B6">
    <property type="taxonomic scope" value="Eukaryota"/>
</dbReference>
<dbReference type="InParanoid" id="C4JZ92"/>
<dbReference type="InterPro" id="IPR011009">
    <property type="entry name" value="Kinase-like_dom_sf"/>
</dbReference>
<dbReference type="HOGENOM" id="CLU_019843_0_0_1"/>
<evidence type="ECO:0000313" key="2">
    <source>
        <dbReference type="Proteomes" id="UP000002058"/>
    </source>
</evidence>
<protein>
    <recommendedName>
        <fullName evidence="3">Aminoglycoside phosphotransferase domain-containing protein</fullName>
    </recommendedName>
</protein>
<dbReference type="GeneID" id="8439961"/>
<dbReference type="OrthoDB" id="5210591at2759"/>
<evidence type="ECO:0000313" key="1">
    <source>
        <dbReference type="EMBL" id="EEP82628.1"/>
    </source>
</evidence>
<gene>
    <name evidence="1" type="ORF">UREG_07493</name>
</gene>
<dbReference type="PANTHER" id="PTHR21310">
    <property type="entry name" value="AMINOGLYCOSIDE PHOSPHOTRANSFERASE-RELATED-RELATED"/>
    <property type="match status" value="1"/>
</dbReference>
<proteinExistence type="predicted"/>
<dbReference type="SUPFAM" id="SSF56112">
    <property type="entry name" value="Protein kinase-like (PK-like)"/>
    <property type="match status" value="1"/>
</dbReference>
<dbReference type="PANTHER" id="PTHR21310:SF59">
    <property type="entry name" value="AMINOGLYCOSIDE PHOSPHOTRANSFERASE DOMAIN-CONTAINING PROTEIN"/>
    <property type="match status" value="1"/>
</dbReference>
<dbReference type="InterPro" id="IPR051678">
    <property type="entry name" value="AGP_Transferase"/>
</dbReference>
<dbReference type="EMBL" id="CH476619">
    <property type="protein sequence ID" value="EEP82628.1"/>
    <property type="molecule type" value="Genomic_DNA"/>
</dbReference>
<reference evidence="2" key="1">
    <citation type="journal article" date="2009" name="Genome Res.">
        <title>Comparative genomic analyses of the human fungal pathogens Coccidioides and their relatives.</title>
        <authorList>
            <person name="Sharpton T.J."/>
            <person name="Stajich J.E."/>
            <person name="Rounsley S.D."/>
            <person name="Gardner M.J."/>
            <person name="Wortman J.R."/>
            <person name="Jordar V.S."/>
            <person name="Maiti R."/>
            <person name="Kodira C.D."/>
            <person name="Neafsey D.E."/>
            <person name="Zeng Q."/>
            <person name="Hung C.-Y."/>
            <person name="McMahan C."/>
            <person name="Muszewska A."/>
            <person name="Grynberg M."/>
            <person name="Mandel M.A."/>
            <person name="Kellner E.M."/>
            <person name="Barker B.M."/>
            <person name="Galgiani J.N."/>
            <person name="Orbach M.J."/>
            <person name="Kirkland T.N."/>
            <person name="Cole G.T."/>
            <person name="Henn M.R."/>
            <person name="Birren B.W."/>
            <person name="Taylor J.W."/>
        </authorList>
    </citation>
    <scope>NUCLEOTIDE SEQUENCE [LARGE SCALE GENOMIC DNA]</scope>
    <source>
        <strain evidence="2">UAMH 1704</strain>
    </source>
</reference>
<dbReference type="Proteomes" id="UP000002058">
    <property type="component" value="Unassembled WGS sequence"/>
</dbReference>